<proteinExistence type="predicted"/>
<keyword evidence="1" id="KW-1133">Transmembrane helix</keyword>
<reference evidence="3 4" key="1">
    <citation type="submission" date="2019-10" db="EMBL/GenBank/DDBJ databases">
        <title>The completed genome of Lactobacillus harbinensis M1.</title>
        <authorList>
            <person name="Zheng Y."/>
        </authorList>
    </citation>
    <scope>NUCLEOTIDE SEQUENCE [LARGE SCALE GENOMIC DNA]</scope>
    <source>
        <strain evidence="3 4">M1</strain>
    </source>
</reference>
<evidence type="ECO:0000313" key="3">
    <source>
        <dbReference type="EMBL" id="QFR24338.1"/>
    </source>
</evidence>
<accession>A0A5P8M745</accession>
<feature type="transmembrane region" description="Helical" evidence="1">
    <location>
        <begin position="7"/>
        <end position="40"/>
    </location>
</feature>
<reference evidence="2 5" key="2">
    <citation type="submission" date="2023-02" db="EMBL/GenBank/DDBJ databases">
        <title>The predominant lactic acid bacteria and yeasts involved in the spontaneous fermentation of millet during the production of the traditional porridge Hausa koko in Ghana.</title>
        <authorList>
            <person name="Atter A."/>
            <person name="Diaz M."/>
        </authorList>
    </citation>
    <scope>NUCLEOTIDE SEQUENCE [LARGE SCALE GENOMIC DNA]</scope>
    <source>
        <strain evidence="2 5">FI11640</strain>
    </source>
</reference>
<dbReference type="KEGG" id="lhb:D1010_13670"/>
<organism evidence="3 4">
    <name type="scientific">Schleiferilactobacillus harbinensis</name>
    <dbReference type="NCBI Taxonomy" id="304207"/>
    <lineage>
        <taxon>Bacteria</taxon>
        <taxon>Bacillati</taxon>
        <taxon>Bacillota</taxon>
        <taxon>Bacilli</taxon>
        <taxon>Lactobacillales</taxon>
        <taxon>Lactobacillaceae</taxon>
        <taxon>Schleiferilactobacillus</taxon>
    </lineage>
</organism>
<keyword evidence="1" id="KW-0812">Transmembrane</keyword>
<dbReference type="AlphaFoldDB" id="A0A5P8M745"/>
<evidence type="ECO:0000313" key="4">
    <source>
        <dbReference type="Proteomes" id="UP000326779"/>
    </source>
</evidence>
<gene>
    <name evidence="3" type="ORF">D1010_13670</name>
    <name evidence="2" type="ORF">PS435_06490</name>
</gene>
<dbReference type="GeneID" id="78509808"/>
<protein>
    <recommendedName>
        <fullName evidence="6">DUF2273 domain-containing protein</fullName>
    </recommendedName>
</protein>
<dbReference type="EMBL" id="CP045143">
    <property type="protein sequence ID" value="QFR24338.1"/>
    <property type="molecule type" value="Genomic_DNA"/>
</dbReference>
<dbReference type="Proteomes" id="UP001330016">
    <property type="component" value="Unassembled WGS sequence"/>
</dbReference>
<sequence>MSRAMKYALIGGLITTAIILAGFWSALLIVAVAGICWVIGAFQSGEILPVLKRIQQMLQTN</sequence>
<evidence type="ECO:0000256" key="1">
    <source>
        <dbReference type="SAM" id="Phobius"/>
    </source>
</evidence>
<dbReference type="RefSeq" id="WP_027829681.1">
    <property type="nucleotide sequence ID" value="NZ_CAUFDJ010000024.1"/>
</dbReference>
<dbReference type="Proteomes" id="UP000326779">
    <property type="component" value="Chromosome"/>
</dbReference>
<keyword evidence="1" id="KW-0472">Membrane</keyword>
<evidence type="ECO:0000313" key="5">
    <source>
        <dbReference type="Proteomes" id="UP001330016"/>
    </source>
</evidence>
<dbReference type="EMBL" id="JAQSGK010000014">
    <property type="protein sequence ID" value="MEE6715504.1"/>
    <property type="molecule type" value="Genomic_DNA"/>
</dbReference>
<evidence type="ECO:0008006" key="6">
    <source>
        <dbReference type="Google" id="ProtNLM"/>
    </source>
</evidence>
<evidence type="ECO:0000313" key="2">
    <source>
        <dbReference type="EMBL" id="MEE6715504.1"/>
    </source>
</evidence>
<name>A0A5P8M745_9LACO</name>
<keyword evidence="5" id="KW-1185">Reference proteome</keyword>